<evidence type="ECO:0000256" key="4">
    <source>
        <dbReference type="HAMAP-Rule" id="MF_01401"/>
    </source>
</evidence>
<dbReference type="InterPro" id="IPR036509">
    <property type="entry name" value="Met_Sox_Rdtase_MsrA_sf"/>
</dbReference>
<evidence type="ECO:0000256" key="2">
    <source>
        <dbReference type="ARBA" id="ARBA00047806"/>
    </source>
</evidence>
<accession>A0ABT8EMI4</accession>
<dbReference type="Pfam" id="PF01625">
    <property type="entry name" value="PMSR"/>
    <property type="match status" value="1"/>
</dbReference>
<dbReference type="RefSeq" id="WP_266123268.1">
    <property type="nucleotide sequence ID" value="NZ_JAJHNU010000004.1"/>
</dbReference>
<dbReference type="Proteomes" id="UP001168613">
    <property type="component" value="Unassembled WGS sequence"/>
</dbReference>
<comment type="catalytic activity">
    <reaction evidence="3 4">
        <text>[thioredoxin]-disulfide + L-methionine + H2O = L-methionine (S)-S-oxide + [thioredoxin]-dithiol</text>
        <dbReference type="Rhea" id="RHEA:19993"/>
        <dbReference type="Rhea" id="RHEA-COMP:10698"/>
        <dbReference type="Rhea" id="RHEA-COMP:10700"/>
        <dbReference type="ChEBI" id="CHEBI:15377"/>
        <dbReference type="ChEBI" id="CHEBI:29950"/>
        <dbReference type="ChEBI" id="CHEBI:50058"/>
        <dbReference type="ChEBI" id="CHEBI:57844"/>
        <dbReference type="ChEBI" id="CHEBI:58772"/>
        <dbReference type="EC" id="1.8.4.11"/>
    </reaction>
</comment>
<dbReference type="InterPro" id="IPR002569">
    <property type="entry name" value="Met_Sox_Rdtase_MsrA_dom"/>
</dbReference>
<evidence type="ECO:0000256" key="1">
    <source>
        <dbReference type="ARBA" id="ARBA00023002"/>
    </source>
</evidence>
<dbReference type="PANTHER" id="PTHR43774">
    <property type="entry name" value="PEPTIDE METHIONINE SULFOXIDE REDUCTASE"/>
    <property type="match status" value="1"/>
</dbReference>
<reference evidence="6" key="1">
    <citation type="submission" date="2021-11" db="EMBL/GenBank/DDBJ databases">
        <title>Draft genome sequence of Alcaligenes endophyticus type strain CCUG 75668T.</title>
        <authorList>
            <person name="Salva-Serra F."/>
            <person name="Duran R.E."/>
            <person name="Seeger M."/>
            <person name="Moore E.R.B."/>
            <person name="Jaen-Luchoro D."/>
        </authorList>
    </citation>
    <scope>NUCLEOTIDE SEQUENCE</scope>
    <source>
        <strain evidence="6">CCUG 75668</strain>
    </source>
</reference>
<gene>
    <name evidence="4 6" type="primary">msrA</name>
    <name evidence="6" type="ORF">LMS43_14575</name>
</gene>
<dbReference type="SUPFAM" id="SSF55068">
    <property type="entry name" value="Peptide methionine sulfoxide reductase"/>
    <property type="match status" value="1"/>
</dbReference>
<feature type="active site" evidence="4">
    <location>
        <position position="11"/>
    </location>
</feature>
<dbReference type="NCBIfam" id="TIGR00401">
    <property type="entry name" value="msrA"/>
    <property type="match status" value="1"/>
</dbReference>
<proteinExistence type="inferred from homology"/>
<comment type="similarity">
    <text evidence="4">Belongs to the MsrA Met sulfoxide reductase family.</text>
</comment>
<organism evidence="6 7">
    <name type="scientific">Alcaligenes endophyticus</name>
    <dbReference type="NCBI Taxonomy" id="1929088"/>
    <lineage>
        <taxon>Bacteria</taxon>
        <taxon>Pseudomonadati</taxon>
        <taxon>Pseudomonadota</taxon>
        <taxon>Betaproteobacteria</taxon>
        <taxon>Burkholderiales</taxon>
        <taxon>Alcaligenaceae</taxon>
        <taxon>Alcaligenes</taxon>
    </lineage>
</organism>
<keyword evidence="7" id="KW-1185">Reference proteome</keyword>
<dbReference type="EMBL" id="JAJHNU010000004">
    <property type="protein sequence ID" value="MDN4122517.1"/>
    <property type="molecule type" value="Genomic_DNA"/>
</dbReference>
<evidence type="ECO:0000259" key="5">
    <source>
        <dbReference type="Pfam" id="PF01625"/>
    </source>
</evidence>
<dbReference type="GO" id="GO:0008113">
    <property type="term" value="F:peptide-methionine (S)-S-oxide reductase activity"/>
    <property type="evidence" value="ECO:0007669"/>
    <property type="project" value="UniProtKB-EC"/>
</dbReference>
<sequence>MKETAIFGGGCFWCTEGVFSALKGVLSVEPGYSGGHIEHPSYEQVCSKESGHIEVVKIVYDPKQLSFTQLLDVFFHTHDPTTPDRQGADIGPQYASAIFCQDATQREQAFEAIELYQPEFSQPIITHILDNAVFWPAELEHHNYYARNPQQGYCQMVVGPKVHAFKQRYQSWLA</sequence>
<name>A0ABT8EMI4_9BURK</name>
<evidence type="ECO:0000313" key="6">
    <source>
        <dbReference type="EMBL" id="MDN4122517.1"/>
    </source>
</evidence>
<dbReference type="EC" id="1.8.4.11" evidence="4"/>
<keyword evidence="1 4" id="KW-0560">Oxidoreductase</keyword>
<dbReference type="PANTHER" id="PTHR43774:SF1">
    <property type="entry name" value="PEPTIDE METHIONINE SULFOXIDE REDUCTASE MSRA 2"/>
    <property type="match status" value="1"/>
</dbReference>
<comment type="function">
    <text evidence="4">Has an important function as a repair enzyme for proteins that have been inactivated by oxidation. Catalyzes the reversible oxidation-reduction of methionine sulfoxide in proteins to methionine.</text>
</comment>
<dbReference type="HAMAP" id="MF_01401">
    <property type="entry name" value="MsrA"/>
    <property type="match status" value="1"/>
</dbReference>
<evidence type="ECO:0000256" key="3">
    <source>
        <dbReference type="ARBA" id="ARBA00048782"/>
    </source>
</evidence>
<protein>
    <recommendedName>
        <fullName evidence="4">Peptide methionine sulfoxide reductase MsrA</fullName>
        <shortName evidence="4">Protein-methionine-S-oxide reductase</shortName>
        <ecNumber evidence="4">1.8.4.11</ecNumber>
    </recommendedName>
    <alternativeName>
        <fullName evidence="4">Peptide-methionine (S)-S-oxide reductase</fullName>
        <shortName evidence="4">Peptide Met(O) reductase</shortName>
    </alternativeName>
</protein>
<evidence type="ECO:0000313" key="7">
    <source>
        <dbReference type="Proteomes" id="UP001168613"/>
    </source>
</evidence>
<comment type="catalytic activity">
    <reaction evidence="2 4">
        <text>L-methionyl-[protein] + [thioredoxin]-disulfide + H2O = L-methionyl-(S)-S-oxide-[protein] + [thioredoxin]-dithiol</text>
        <dbReference type="Rhea" id="RHEA:14217"/>
        <dbReference type="Rhea" id="RHEA-COMP:10698"/>
        <dbReference type="Rhea" id="RHEA-COMP:10700"/>
        <dbReference type="Rhea" id="RHEA-COMP:12313"/>
        <dbReference type="Rhea" id="RHEA-COMP:12315"/>
        <dbReference type="ChEBI" id="CHEBI:15377"/>
        <dbReference type="ChEBI" id="CHEBI:16044"/>
        <dbReference type="ChEBI" id="CHEBI:29950"/>
        <dbReference type="ChEBI" id="CHEBI:44120"/>
        <dbReference type="ChEBI" id="CHEBI:50058"/>
        <dbReference type="EC" id="1.8.4.11"/>
    </reaction>
</comment>
<feature type="domain" description="Peptide methionine sulphoxide reductase MsrA" evidence="5">
    <location>
        <begin position="4"/>
        <end position="155"/>
    </location>
</feature>
<comment type="caution">
    <text evidence="6">The sequence shown here is derived from an EMBL/GenBank/DDBJ whole genome shotgun (WGS) entry which is preliminary data.</text>
</comment>
<dbReference type="Gene3D" id="3.30.1060.10">
    <property type="entry name" value="Peptide methionine sulphoxide reductase MsrA"/>
    <property type="match status" value="1"/>
</dbReference>